<dbReference type="VEuPathDB" id="FungiDB:AeMF1_006330"/>
<dbReference type="EMBL" id="VJMJ01000022">
    <property type="protein sequence ID" value="KAF0743114.1"/>
    <property type="molecule type" value="Genomic_DNA"/>
</dbReference>
<keyword evidence="3" id="KW-1185">Reference proteome</keyword>
<dbReference type="Pfam" id="PF03184">
    <property type="entry name" value="DDE_1"/>
    <property type="match status" value="1"/>
</dbReference>
<dbReference type="GO" id="GO:0003677">
    <property type="term" value="F:DNA binding"/>
    <property type="evidence" value="ECO:0007669"/>
    <property type="project" value="TreeGrafter"/>
</dbReference>
<evidence type="ECO:0000313" key="2">
    <source>
        <dbReference type="EMBL" id="KAF0743114.1"/>
    </source>
</evidence>
<organism evidence="2 3">
    <name type="scientific">Aphanomyces euteiches</name>
    <dbReference type="NCBI Taxonomy" id="100861"/>
    <lineage>
        <taxon>Eukaryota</taxon>
        <taxon>Sar</taxon>
        <taxon>Stramenopiles</taxon>
        <taxon>Oomycota</taxon>
        <taxon>Saprolegniomycetes</taxon>
        <taxon>Saprolegniales</taxon>
        <taxon>Verrucalvaceae</taxon>
        <taxon>Aphanomyces</taxon>
    </lineage>
</organism>
<dbReference type="PANTHER" id="PTHR19303:SF57">
    <property type="entry name" value="HTH CENPB-TYPE DOMAIN-CONTAINING PROTEIN"/>
    <property type="match status" value="1"/>
</dbReference>
<sequence length="394" mass="44767">MAPPRRSSYTIEAKRQVLALLEDHNDYEVSQLLNIPRRTVRGIAAKQFEIMAYDGSQLTKKINNGKREIFPDPDGFVAFMTKMKNEEKALSCVHNINWIKKHHHPWLLDYLSTKSADTGYMSLLRLLQRFCDSYGFSRQRPVLSKQTQEVLESVHMEFAESFHREFAAYSADTVYNVDETGMYYDMPPRVIWSIRGGQAKIAVGEKHGYSMTAALTIRADGTKLPIMYVIRGQPGGRIEKHELPTYPTGHAYAVQPKAWMDSRVWPMYLREVLGGVIAEPSAVLVDNFDAHVSEEGYRMVNEELGSHLCAIPPNATSVCQPLDVGIMAPFKKYLRRLWLAETFVEGDDDEDDEESPTSRVKRLVMIKCAIKAWDLITAEEVRASFAKAIPVQNS</sequence>
<feature type="domain" description="DDE-1" evidence="1">
    <location>
        <begin position="212"/>
        <end position="385"/>
    </location>
</feature>
<dbReference type="InterPro" id="IPR050863">
    <property type="entry name" value="CenT-Element_Derived"/>
</dbReference>
<reference evidence="2 3" key="1">
    <citation type="submission" date="2019-07" db="EMBL/GenBank/DDBJ databases">
        <title>Genomics analysis of Aphanomyces spp. identifies a new class of oomycete effector associated with host adaptation.</title>
        <authorList>
            <person name="Gaulin E."/>
        </authorList>
    </citation>
    <scope>NUCLEOTIDE SEQUENCE [LARGE SCALE GENOMIC DNA]</scope>
    <source>
        <strain evidence="2 3">ATCC 201684</strain>
    </source>
</reference>
<evidence type="ECO:0000259" key="1">
    <source>
        <dbReference type="Pfam" id="PF03184"/>
    </source>
</evidence>
<dbReference type="PANTHER" id="PTHR19303">
    <property type="entry name" value="TRANSPOSON"/>
    <property type="match status" value="1"/>
</dbReference>
<dbReference type="AlphaFoldDB" id="A0A6G0XRD0"/>
<gene>
    <name evidence="2" type="ORF">Ae201684_002171</name>
</gene>
<name>A0A6G0XRD0_9STRA</name>
<evidence type="ECO:0000313" key="3">
    <source>
        <dbReference type="Proteomes" id="UP000481153"/>
    </source>
</evidence>
<accession>A0A6G0XRD0</accession>
<proteinExistence type="predicted"/>
<protein>
    <recommendedName>
        <fullName evidence="1">DDE-1 domain-containing protein</fullName>
    </recommendedName>
</protein>
<comment type="caution">
    <text evidence="2">The sequence shown here is derived from an EMBL/GenBank/DDBJ whole genome shotgun (WGS) entry which is preliminary data.</text>
</comment>
<dbReference type="GO" id="GO:0005634">
    <property type="term" value="C:nucleus"/>
    <property type="evidence" value="ECO:0007669"/>
    <property type="project" value="TreeGrafter"/>
</dbReference>
<dbReference type="Proteomes" id="UP000481153">
    <property type="component" value="Unassembled WGS sequence"/>
</dbReference>
<dbReference type="InterPro" id="IPR004875">
    <property type="entry name" value="DDE_SF_endonuclease_dom"/>
</dbReference>